<protein>
    <submittedName>
        <fullName evidence="1">Uncharacterized protein</fullName>
    </submittedName>
</protein>
<proteinExistence type="predicted"/>
<organism evidence="1 2">
    <name type="scientific">Trifolium pratense</name>
    <name type="common">Red clover</name>
    <dbReference type="NCBI Taxonomy" id="57577"/>
    <lineage>
        <taxon>Eukaryota</taxon>
        <taxon>Viridiplantae</taxon>
        <taxon>Streptophyta</taxon>
        <taxon>Embryophyta</taxon>
        <taxon>Tracheophyta</taxon>
        <taxon>Spermatophyta</taxon>
        <taxon>Magnoliopsida</taxon>
        <taxon>eudicotyledons</taxon>
        <taxon>Gunneridae</taxon>
        <taxon>Pentapetalae</taxon>
        <taxon>rosids</taxon>
        <taxon>fabids</taxon>
        <taxon>Fabales</taxon>
        <taxon>Fabaceae</taxon>
        <taxon>Papilionoideae</taxon>
        <taxon>50 kb inversion clade</taxon>
        <taxon>NPAAA clade</taxon>
        <taxon>Hologalegina</taxon>
        <taxon>IRL clade</taxon>
        <taxon>Trifolieae</taxon>
        <taxon>Trifolium</taxon>
    </lineage>
</organism>
<keyword evidence="2" id="KW-1185">Reference proteome</keyword>
<gene>
    <name evidence="1" type="ORF">MILVUS5_LOCUS20058</name>
</gene>
<comment type="caution">
    <text evidence="1">The sequence shown here is derived from an EMBL/GenBank/DDBJ whole genome shotgun (WGS) entry which is preliminary data.</text>
</comment>
<sequence length="143" mass="16408">MAIISLCFLAQTYQHASTVIQSLVEEDINVKFLVQLDKLIRLLETPVFAYLRLQVIYSGSHTAEDGDVAVDSGNSHNGINFVARLNQFQQMQQQHREHFRAQAQTRKNSTSVAKEEEVQRQEEETKRPHLNELNAPRSFKRAS</sequence>
<evidence type="ECO:0000313" key="2">
    <source>
        <dbReference type="Proteomes" id="UP001177021"/>
    </source>
</evidence>
<accession>A0ACB0K9Y8</accession>
<reference evidence="1" key="1">
    <citation type="submission" date="2023-10" db="EMBL/GenBank/DDBJ databases">
        <authorList>
            <person name="Rodriguez Cubillos JULIANA M."/>
            <person name="De Vega J."/>
        </authorList>
    </citation>
    <scope>NUCLEOTIDE SEQUENCE</scope>
</reference>
<dbReference type="EMBL" id="CASHSV030000206">
    <property type="protein sequence ID" value="CAJ2652600.1"/>
    <property type="molecule type" value="Genomic_DNA"/>
</dbReference>
<dbReference type="Proteomes" id="UP001177021">
    <property type="component" value="Unassembled WGS sequence"/>
</dbReference>
<evidence type="ECO:0000313" key="1">
    <source>
        <dbReference type="EMBL" id="CAJ2652600.1"/>
    </source>
</evidence>
<name>A0ACB0K9Y8_TRIPR</name>